<evidence type="ECO:0000256" key="2">
    <source>
        <dbReference type="PROSITE-ProRule" id="PRU00703"/>
    </source>
</evidence>
<protein>
    <submittedName>
        <fullName evidence="4">CBS domain-containing protein</fullName>
    </submittedName>
</protein>
<feature type="domain" description="CBS" evidence="3">
    <location>
        <begin position="74"/>
        <end position="132"/>
    </location>
</feature>
<dbReference type="Proteomes" id="UP001054811">
    <property type="component" value="Chromosome"/>
</dbReference>
<dbReference type="PANTHER" id="PTHR43080:SF2">
    <property type="entry name" value="CBS DOMAIN-CONTAINING PROTEIN"/>
    <property type="match status" value="1"/>
</dbReference>
<evidence type="ECO:0000313" key="5">
    <source>
        <dbReference type="Proteomes" id="UP001054811"/>
    </source>
</evidence>
<dbReference type="InterPro" id="IPR046342">
    <property type="entry name" value="CBS_dom_sf"/>
</dbReference>
<keyword evidence="5" id="KW-1185">Reference proteome</keyword>
<dbReference type="Gene3D" id="3.10.580.10">
    <property type="entry name" value="CBS-domain"/>
    <property type="match status" value="1"/>
</dbReference>
<dbReference type="Pfam" id="PF00571">
    <property type="entry name" value="CBS"/>
    <property type="match status" value="2"/>
</dbReference>
<dbReference type="SMART" id="SM00116">
    <property type="entry name" value="CBS"/>
    <property type="match status" value="2"/>
</dbReference>
<feature type="domain" description="CBS" evidence="3">
    <location>
        <begin position="8"/>
        <end position="65"/>
    </location>
</feature>
<organism evidence="4 5">
    <name type="scientific">Microbacterium elymi</name>
    <dbReference type="NCBI Taxonomy" id="2909587"/>
    <lineage>
        <taxon>Bacteria</taxon>
        <taxon>Bacillati</taxon>
        <taxon>Actinomycetota</taxon>
        <taxon>Actinomycetes</taxon>
        <taxon>Micrococcales</taxon>
        <taxon>Microbacteriaceae</taxon>
        <taxon>Microbacterium</taxon>
    </lineage>
</organism>
<name>A0ABY5NM56_9MICO</name>
<dbReference type="PANTHER" id="PTHR43080">
    <property type="entry name" value="CBS DOMAIN-CONTAINING PROTEIN CBSX3, MITOCHONDRIAL"/>
    <property type="match status" value="1"/>
</dbReference>
<dbReference type="SUPFAM" id="SSF54631">
    <property type="entry name" value="CBS-domain pair"/>
    <property type="match status" value="1"/>
</dbReference>
<dbReference type="InterPro" id="IPR000644">
    <property type="entry name" value="CBS_dom"/>
</dbReference>
<accession>A0ABY5NM56</accession>
<keyword evidence="1 2" id="KW-0129">CBS domain</keyword>
<sequence length="134" mass="14161">MTVARDIMMPSPQHVNENDTLADAARLMAELDVGSVPICGDDGMLQGMATDRDIVVKCLARGGDPRNAPAGSLADGRPVAVSADDEVWDVVETMCQHRIRLVPVIENDDLVGVIGQAEVALGFAPDRSGPDVPE</sequence>
<dbReference type="RefSeq" id="WP_259612916.1">
    <property type="nucleotide sequence ID" value="NZ_CP091139.2"/>
</dbReference>
<evidence type="ECO:0000256" key="1">
    <source>
        <dbReference type="ARBA" id="ARBA00023122"/>
    </source>
</evidence>
<dbReference type="InterPro" id="IPR051257">
    <property type="entry name" value="Diverse_CBS-Domain"/>
</dbReference>
<evidence type="ECO:0000259" key="3">
    <source>
        <dbReference type="PROSITE" id="PS51371"/>
    </source>
</evidence>
<dbReference type="PROSITE" id="PS51371">
    <property type="entry name" value="CBS"/>
    <property type="match status" value="2"/>
</dbReference>
<proteinExistence type="predicted"/>
<evidence type="ECO:0000313" key="4">
    <source>
        <dbReference type="EMBL" id="UUT36267.1"/>
    </source>
</evidence>
<gene>
    <name evidence="4" type="ORF">L2X98_25145</name>
</gene>
<dbReference type="EMBL" id="CP091139">
    <property type="protein sequence ID" value="UUT36267.1"/>
    <property type="molecule type" value="Genomic_DNA"/>
</dbReference>
<reference evidence="4" key="1">
    <citation type="submission" date="2022-01" db="EMBL/GenBank/DDBJ databases">
        <title>Microbacterium eymi and Microbacterium rhizovicinus sp. nov., isolated from the rhizospheric soil of Elymus tsukushiensis, a plant native to the Dokdo Islands, Republic of Korea.</title>
        <authorList>
            <person name="Hwang Y.J."/>
        </authorList>
    </citation>
    <scope>NUCLEOTIDE SEQUENCE</scope>
    <source>
        <strain evidence="4">KUDC0405</strain>
    </source>
</reference>